<organism evidence="1 2">
    <name type="scientific">Methanoculleus marisnigri</name>
    <dbReference type="NCBI Taxonomy" id="2198"/>
    <lineage>
        <taxon>Archaea</taxon>
        <taxon>Methanobacteriati</taxon>
        <taxon>Methanobacteriota</taxon>
        <taxon>Stenosarchaea group</taxon>
        <taxon>Methanomicrobia</taxon>
        <taxon>Methanomicrobiales</taxon>
        <taxon>Methanomicrobiaceae</taxon>
        <taxon>Methanoculleus</taxon>
    </lineage>
</organism>
<dbReference type="InterPro" id="IPR013783">
    <property type="entry name" value="Ig-like_fold"/>
</dbReference>
<protein>
    <recommendedName>
        <fullName evidence="3">Carboxypeptidase regulatory-like domain-containing protein</fullName>
    </recommendedName>
</protein>
<proteinExistence type="predicted"/>
<dbReference type="AlphaFoldDB" id="A0A117MFY9"/>
<dbReference type="Pfam" id="PF13620">
    <property type="entry name" value="CarboxypepD_reg"/>
    <property type="match status" value="1"/>
</dbReference>
<evidence type="ECO:0000313" key="2">
    <source>
        <dbReference type="Proteomes" id="UP000054598"/>
    </source>
</evidence>
<dbReference type="Gene3D" id="2.60.40.10">
    <property type="entry name" value="Immunoglobulins"/>
    <property type="match status" value="1"/>
</dbReference>
<comment type="caution">
    <text evidence="1">The sequence shown here is derived from an EMBL/GenBank/DDBJ whole genome shotgun (WGS) entry which is preliminary data.</text>
</comment>
<dbReference type="Proteomes" id="UP000054598">
    <property type="component" value="Unassembled WGS sequence"/>
</dbReference>
<reference evidence="2" key="1">
    <citation type="journal article" date="2015" name="MBio">
        <title>Genome-Resolved Metagenomic Analysis Reveals Roles for Candidate Phyla and Other Microbial Community Members in Biogeochemical Transformations in Oil Reservoirs.</title>
        <authorList>
            <person name="Hu P."/>
            <person name="Tom L."/>
            <person name="Singh A."/>
            <person name="Thomas B.C."/>
            <person name="Baker B.J."/>
            <person name="Piceno Y.M."/>
            <person name="Andersen G.L."/>
            <person name="Banfield J.F."/>
        </authorList>
    </citation>
    <scope>NUCLEOTIDE SEQUENCE [LARGE SCALE GENOMIC DNA]</scope>
</reference>
<dbReference type="PATRIC" id="fig|2198.3.peg.735"/>
<dbReference type="EMBL" id="LGHE01000083">
    <property type="protein sequence ID" value="KUL01862.1"/>
    <property type="molecule type" value="Genomic_DNA"/>
</dbReference>
<evidence type="ECO:0008006" key="3">
    <source>
        <dbReference type="Google" id="ProtNLM"/>
    </source>
</evidence>
<name>A0A117MFY9_9EURY</name>
<evidence type="ECO:0000313" key="1">
    <source>
        <dbReference type="EMBL" id="KUL01862.1"/>
    </source>
</evidence>
<dbReference type="Gene3D" id="2.60.40.1120">
    <property type="entry name" value="Carboxypeptidase-like, regulatory domain"/>
    <property type="match status" value="1"/>
</dbReference>
<sequence>MRRNLPAILCILALISAAAPATAGDTTVETSTFLSVISPEQYATIRSDLIPPRAEVVGRAGASRGIRDVVVESSVGKVSCGNGTEFACSVPVAEGNETIAVTLIDNLGKTTDAVLHVYVNVDIPPPPWIYVIGTVRDADGRPVPGATVRFESVLPLASGPHPVTTGTADDGGYLIANAFGYGQNISVEKEGYQPLHREVSFENTTNRLDLELEPQGPAVPGFSAWMSVLALSGGLLAARAVRGRKG</sequence>
<dbReference type="InterPro" id="IPR008969">
    <property type="entry name" value="CarboxyPept-like_regulatory"/>
</dbReference>
<dbReference type="SUPFAM" id="SSF49464">
    <property type="entry name" value="Carboxypeptidase regulatory domain-like"/>
    <property type="match status" value="1"/>
</dbReference>
<gene>
    <name evidence="1" type="ORF">XE10_0883</name>
</gene>
<accession>A0A117MFY9</accession>